<evidence type="ECO:0000313" key="2">
    <source>
        <dbReference type="Proteomes" id="UP001526426"/>
    </source>
</evidence>
<dbReference type="NCBIfam" id="TIGR00149">
    <property type="entry name" value="TIGR00149_YjbQ"/>
    <property type="match status" value="1"/>
</dbReference>
<reference evidence="1 2" key="1">
    <citation type="submission" date="2021-08" db="EMBL/GenBank/DDBJ databases">
        <title>Draft genome sequence of Spirulina subsalsa with high tolerance to salinity and hype-accumulation of phycocyanin.</title>
        <authorList>
            <person name="Pei H."/>
            <person name="Jiang L."/>
        </authorList>
    </citation>
    <scope>NUCLEOTIDE SEQUENCE [LARGE SCALE GENOMIC DNA]</scope>
    <source>
        <strain evidence="1 2">FACHB-351</strain>
    </source>
</reference>
<dbReference type="PANTHER" id="PTHR30615">
    <property type="entry name" value="UNCHARACTERIZED PROTEIN YJBQ-RELATED"/>
    <property type="match status" value="1"/>
</dbReference>
<gene>
    <name evidence="1" type="ORF">K4A83_04025</name>
</gene>
<dbReference type="EMBL" id="JAIHOM010000013">
    <property type="protein sequence ID" value="MCW6035445.1"/>
    <property type="molecule type" value="Genomic_DNA"/>
</dbReference>
<dbReference type="InterPro" id="IPR035917">
    <property type="entry name" value="YjbQ-like_sf"/>
</dbReference>
<comment type="caution">
    <text evidence="1">The sequence shown here is derived from an EMBL/GenBank/DDBJ whole genome shotgun (WGS) entry which is preliminary data.</text>
</comment>
<dbReference type="PIRSF" id="PIRSF004681">
    <property type="entry name" value="UCP004681"/>
    <property type="match status" value="1"/>
</dbReference>
<name>A0ABT3L1U3_9CYAN</name>
<protein>
    <submittedName>
        <fullName evidence="1">Secondary thiamine-phosphate synthase enzyme YjbQ</fullName>
    </submittedName>
</protein>
<organism evidence="1 2">
    <name type="scientific">Spirulina subsalsa FACHB-351</name>
    <dbReference type="NCBI Taxonomy" id="234711"/>
    <lineage>
        <taxon>Bacteria</taxon>
        <taxon>Bacillati</taxon>
        <taxon>Cyanobacteriota</taxon>
        <taxon>Cyanophyceae</taxon>
        <taxon>Spirulinales</taxon>
        <taxon>Spirulinaceae</taxon>
        <taxon>Spirulina</taxon>
    </lineage>
</organism>
<dbReference type="SUPFAM" id="SSF111038">
    <property type="entry name" value="YjbQ-like"/>
    <property type="match status" value="1"/>
</dbReference>
<dbReference type="Pfam" id="PF01894">
    <property type="entry name" value="YjbQ"/>
    <property type="match status" value="1"/>
</dbReference>
<dbReference type="InterPro" id="IPR001602">
    <property type="entry name" value="UPF0047_YjbQ-like"/>
</dbReference>
<proteinExistence type="predicted"/>
<evidence type="ECO:0000313" key="1">
    <source>
        <dbReference type="EMBL" id="MCW6035445.1"/>
    </source>
</evidence>
<dbReference type="Gene3D" id="2.60.120.460">
    <property type="entry name" value="YjbQ-like"/>
    <property type="match status" value="1"/>
</dbReference>
<accession>A0ABT3L1U3</accession>
<sequence length="146" mass="16347">MHIVNTTLDIQTEAGIRVYDVTSDIKEKLAHSGIHQGHIVVFSQHTTTAIAINENEERLWADLKTYLTKLAPPDGAYLHNDLHLRDVPPEEPENAHSHLMAMTLSSSETIPVIDGKLALGQWQSVLFVELDGPRPRKLLLQIMGNR</sequence>
<dbReference type="Proteomes" id="UP001526426">
    <property type="component" value="Unassembled WGS sequence"/>
</dbReference>
<keyword evidence="2" id="KW-1185">Reference proteome</keyword>
<dbReference type="PANTHER" id="PTHR30615:SF16">
    <property type="entry name" value="SECONDARY THIAMINE-PHOSPHATE SYNTHASE ENZYME"/>
    <property type="match status" value="1"/>
</dbReference>
<dbReference type="RefSeq" id="WP_265263130.1">
    <property type="nucleotide sequence ID" value="NZ_JAIHOM010000013.1"/>
</dbReference>